<evidence type="ECO:0000256" key="4">
    <source>
        <dbReference type="RuleBase" id="RU362068"/>
    </source>
</evidence>
<reference evidence="7 8" key="1">
    <citation type="submission" date="2016-10" db="EMBL/GenBank/DDBJ databases">
        <authorList>
            <person name="de Groot N.N."/>
        </authorList>
    </citation>
    <scope>NUCLEOTIDE SEQUENCE [LARGE SCALE GENOMIC DNA]</scope>
    <source>
        <strain evidence="7 8">CGMCC 1.10434</strain>
    </source>
</reference>
<dbReference type="SUPFAM" id="SSF51735">
    <property type="entry name" value="NAD(P)-binding Rossmann-fold domains"/>
    <property type="match status" value="1"/>
</dbReference>
<dbReference type="InterPro" id="IPR051402">
    <property type="entry name" value="KPR-Related"/>
</dbReference>
<dbReference type="PANTHER" id="PTHR21708">
    <property type="entry name" value="PROBABLE 2-DEHYDROPANTOATE 2-REDUCTASE"/>
    <property type="match status" value="1"/>
</dbReference>
<dbReference type="NCBIfam" id="TIGR00745">
    <property type="entry name" value="apbA_panE"/>
    <property type="match status" value="1"/>
</dbReference>
<evidence type="ECO:0000259" key="6">
    <source>
        <dbReference type="Pfam" id="PF08546"/>
    </source>
</evidence>
<feature type="domain" description="Ketopantoate reductase N-terminal" evidence="5">
    <location>
        <begin position="6"/>
        <end position="148"/>
    </location>
</feature>
<dbReference type="GO" id="GO:0015940">
    <property type="term" value="P:pantothenate biosynthetic process"/>
    <property type="evidence" value="ECO:0007669"/>
    <property type="project" value="UniProtKB-UniPathway"/>
</dbReference>
<dbReference type="EC" id="1.1.1.169" evidence="4"/>
<evidence type="ECO:0000256" key="2">
    <source>
        <dbReference type="ARBA" id="ARBA00022857"/>
    </source>
</evidence>
<dbReference type="Pfam" id="PF08546">
    <property type="entry name" value="ApbA_C"/>
    <property type="match status" value="1"/>
</dbReference>
<dbReference type="UniPathway" id="UPA00028">
    <property type="reaction ID" value="UER00004"/>
</dbReference>
<dbReference type="Proteomes" id="UP000199300">
    <property type="component" value="Unassembled WGS sequence"/>
</dbReference>
<dbReference type="OrthoDB" id="9793586at2"/>
<evidence type="ECO:0000256" key="1">
    <source>
        <dbReference type="ARBA" id="ARBA00007870"/>
    </source>
</evidence>
<sequence length="306" mass="34767">MQIKKIAIIGLGALGVMYAEHFSKHLPANALRIIADEERIERYKKEGFFSNERRCQFSYVTPEEEMTPADLVLITVKFNGLAEALEAVRNQVGEHTIIMSAINGITSEELISEVYGKERVLYCVAQGMDAVKEGNRLTYANKGVLCFGEEVMTEPTKNVQAVARFFDSVAFPYEIDQNMRKRQWGKFMLNVGVNQTVAVYQTNYEGVQVDGKVRDTMIAAMKEVKALSEHTDTPLDDSDLKYWLNCLNQLHPQGKPSMRQDFEAKRYCEVELFSGTVLKLASRFGVETPINQMLYDQIAEIELQYT</sequence>
<keyword evidence="4" id="KW-0566">Pantothenate biosynthesis</keyword>
<proteinExistence type="inferred from homology"/>
<name>A0A1H8LPK6_9BACI</name>
<dbReference type="InterPro" id="IPR003710">
    <property type="entry name" value="ApbA"/>
</dbReference>
<dbReference type="InterPro" id="IPR013752">
    <property type="entry name" value="KPA_reductase"/>
</dbReference>
<comment type="function">
    <text evidence="4">Catalyzes the NADPH-dependent reduction of ketopantoate into pantoic acid.</text>
</comment>
<keyword evidence="2 4" id="KW-0521">NADP</keyword>
<dbReference type="AlphaFoldDB" id="A0A1H8LPK6"/>
<dbReference type="InterPro" id="IPR036291">
    <property type="entry name" value="NAD(P)-bd_dom_sf"/>
</dbReference>
<dbReference type="Gene3D" id="3.40.50.720">
    <property type="entry name" value="NAD(P)-binding Rossmann-like Domain"/>
    <property type="match status" value="1"/>
</dbReference>
<keyword evidence="8" id="KW-1185">Reference proteome</keyword>
<keyword evidence="3 4" id="KW-0560">Oxidoreductase</keyword>
<dbReference type="STRING" id="872970.SAMN04488134_103273"/>
<dbReference type="RefSeq" id="WP_091496197.1">
    <property type="nucleotide sequence ID" value="NZ_FODJ01000003.1"/>
</dbReference>
<evidence type="ECO:0000313" key="8">
    <source>
        <dbReference type="Proteomes" id="UP000199300"/>
    </source>
</evidence>
<dbReference type="SUPFAM" id="SSF48179">
    <property type="entry name" value="6-phosphogluconate dehydrogenase C-terminal domain-like"/>
    <property type="match status" value="1"/>
</dbReference>
<evidence type="ECO:0000259" key="5">
    <source>
        <dbReference type="Pfam" id="PF02558"/>
    </source>
</evidence>
<dbReference type="GO" id="GO:0005737">
    <property type="term" value="C:cytoplasm"/>
    <property type="evidence" value="ECO:0007669"/>
    <property type="project" value="TreeGrafter"/>
</dbReference>
<evidence type="ECO:0000256" key="3">
    <source>
        <dbReference type="ARBA" id="ARBA00023002"/>
    </source>
</evidence>
<accession>A0A1H8LPK6</accession>
<dbReference type="InterPro" id="IPR013328">
    <property type="entry name" value="6PGD_dom2"/>
</dbReference>
<dbReference type="GO" id="GO:0008677">
    <property type="term" value="F:2-dehydropantoate 2-reductase activity"/>
    <property type="evidence" value="ECO:0007669"/>
    <property type="project" value="UniProtKB-EC"/>
</dbReference>
<evidence type="ECO:0000313" key="7">
    <source>
        <dbReference type="EMBL" id="SEO06776.1"/>
    </source>
</evidence>
<protein>
    <recommendedName>
        <fullName evidence="4">2-dehydropantoate 2-reductase</fullName>
        <ecNumber evidence="4">1.1.1.169</ecNumber>
    </recommendedName>
    <alternativeName>
        <fullName evidence="4">Ketopantoate reductase</fullName>
    </alternativeName>
</protein>
<dbReference type="EMBL" id="FODJ01000003">
    <property type="protein sequence ID" value="SEO06776.1"/>
    <property type="molecule type" value="Genomic_DNA"/>
</dbReference>
<comment type="similarity">
    <text evidence="1 4">Belongs to the ketopantoate reductase family.</text>
</comment>
<dbReference type="InterPro" id="IPR008927">
    <property type="entry name" value="6-PGluconate_DH-like_C_sf"/>
</dbReference>
<dbReference type="Gene3D" id="1.10.1040.10">
    <property type="entry name" value="N-(1-d-carboxylethyl)-l-norvaline Dehydrogenase, domain 2"/>
    <property type="match status" value="1"/>
</dbReference>
<feature type="domain" description="Ketopantoate reductase C-terminal" evidence="6">
    <location>
        <begin position="178"/>
        <end position="302"/>
    </location>
</feature>
<comment type="pathway">
    <text evidence="4">Cofactor biosynthesis; (R)-pantothenate biosynthesis; (R)-pantoate from 3-methyl-2-oxobutanoate: step 2/2.</text>
</comment>
<dbReference type="InterPro" id="IPR013332">
    <property type="entry name" value="KPR_N"/>
</dbReference>
<dbReference type="PANTHER" id="PTHR21708:SF26">
    <property type="entry name" value="2-DEHYDROPANTOATE 2-REDUCTASE"/>
    <property type="match status" value="1"/>
</dbReference>
<comment type="catalytic activity">
    <reaction evidence="4">
        <text>(R)-pantoate + NADP(+) = 2-dehydropantoate + NADPH + H(+)</text>
        <dbReference type="Rhea" id="RHEA:16233"/>
        <dbReference type="ChEBI" id="CHEBI:11561"/>
        <dbReference type="ChEBI" id="CHEBI:15378"/>
        <dbReference type="ChEBI" id="CHEBI:15980"/>
        <dbReference type="ChEBI" id="CHEBI:57783"/>
        <dbReference type="ChEBI" id="CHEBI:58349"/>
        <dbReference type="EC" id="1.1.1.169"/>
    </reaction>
</comment>
<organism evidence="7 8">
    <name type="scientific">Amphibacillus marinus</name>
    <dbReference type="NCBI Taxonomy" id="872970"/>
    <lineage>
        <taxon>Bacteria</taxon>
        <taxon>Bacillati</taxon>
        <taxon>Bacillota</taxon>
        <taxon>Bacilli</taxon>
        <taxon>Bacillales</taxon>
        <taxon>Bacillaceae</taxon>
        <taxon>Amphibacillus</taxon>
    </lineage>
</organism>
<gene>
    <name evidence="7" type="ORF">SAMN04488134_103273</name>
</gene>
<dbReference type="Pfam" id="PF02558">
    <property type="entry name" value="ApbA"/>
    <property type="match status" value="1"/>
</dbReference>